<comment type="caution">
    <text evidence="2">The sequence shown here is derived from an EMBL/GenBank/DDBJ whole genome shotgun (WGS) entry which is preliminary data.</text>
</comment>
<accession>A0ABS7B805</accession>
<dbReference type="RefSeq" id="WP_220146530.1">
    <property type="nucleotide sequence ID" value="NZ_JAHXZI010000014.1"/>
</dbReference>
<dbReference type="InterPro" id="IPR045450">
    <property type="entry name" value="VMAP_C"/>
</dbReference>
<dbReference type="EMBL" id="JAHXZI010000014">
    <property type="protein sequence ID" value="MBW6437192.1"/>
    <property type="molecule type" value="Genomic_DNA"/>
</dbReference>
<reference evidence="2 3" key="1">
    <citation type="journal article" date="2013" name="Antonie Van Leeuwenhoek">
        <title>Actinoplanes hulinensis sp. nov., a novel actinomycete isolated from soybean root (Glycine max (L.) Merr).</title>
        <authorList>
            <person name="Shen Y."/>
            <person name="Liu C."/>
            <person name="Wang X."/>
            <person name="Zhao J."/>
            <person name="Jia F."/>
            <person name="Zhang Y."/>
            <person name="Wang L."/>
            <person name="Yang D."/>
            <person name="Xiang W."/>
        </authorList>
    </citation>
    <scope>NUCLEOTIDE SEQUENCE [LARGE SCALE GENOMIC DNA]</scope>
    <source>
        <strain evidence="2 3">NEAU-M9</strain>
    </source>
</reference>
<sequence>MTDPEWGQERKDLLVEILAEACADIDSLQRLAKPARLIPGTFPRSKDVRSTAQELIDVLCGQRLLDRFVRLAAREPTISHWHDRLLALGPAPGLQEAGAATSVLTDDERADVARLLDQLDDADCLPDESEVALIVWSALGHVGRMELAASQDLHTMIDLLDRRICPGESMPDVLTFLEHLAVYEGLQGRAEHAILLRLLDDVAKRRNVSETDRRRVQEQAAAAESVTGRVLAYIVLYEEDSLIRPKALVYRKETKTYFVYQAEAVYEDWREAAEDALAAAAPLLSHIDHNELRFEIVLSLNLLCEPVDECLLSRDAIGAYWEVTIRLDERERSALSKRKWQHRSGLLHMQDKARPEQLVRLVDATAVPRREWRDPADEKVAVAIFASQHRPPSTWPARHVILDAIREGVPVLLWLRDDGDVGLLHDRVHATVSAAEPDRLPAEIRAMRTDAASVSLVYDDSQVRPIRGRSLRTPPQRRGAR</sequence>
<gene>
    <name evidence="2" type="ORF">KZ829_25995</name>
</gene>
<dbReference type="Pfam" id="PF20028">
    <property type="entry name" value="VMAP-C"/>
    <property type="match status" value="1"/>
</dbReference>
<protein>
    <recommendedName>
        <fullName evidence="1">vWA-MoxR associated protein C-terminal domain-containing protein</fullName>
    </recommendedName>
</protein>
<evidence type="ECO:0000313" key="3">
    <source>
        <dbReference type="Proteomes" id="UP001519863"/>
    </source>
</evidence>
<organism evidence="2 3">
    <name type="scientific">Actinoplanes hulinensis</name>
    <dbReference type="NCBI Taxonomy" id="1144547"/>
    <lineage>
        <taxon>Bacteria</taxon>
        <taxon>Bacillati</taxon>
        <taxon>Actinomycetota</taxon>
        <taxon>Actinomycetes</taxon>
        <taxon>Micromonosporales</taxon>
        <taxon>Micromonosporaceae</taxon>
        <taxon>Actinoplanes</taxon>
    </lineage>
</organism>
<evidence type="ECO:0000259" key="1">
    <source>
        <dbReference type="Pfam" id="PF20028"/>
    </source>
</evidence>
<dbReference type="Proteomes" id="UP001519863">
    <property type="component" value="Unassembled WGS sequence"/>
</dbReference>
<evidence type="ECO:0000313" key="2">
    <source>
        <dbReference type="EMBL" id="MBW6437192.1"/>
    </source>
</evidence>
<name>A0ABS7B805_9ACTN</name>
<proteinExistence type="predicted"/>
<keyword evidence="3" id="KW-1185">Reference proteome</keyword>
<feature type="domain" description="vWA-MoxR associated protein C-terminal" evidence="1">
    <location>
        <begin position="267"/>
        <end position="460"/>
    </location>
</feature>